<dbReference type="InterPro" id="IPR003445">
    <property type="entry name" value="Cat_transpt"/>
</dbReference>
<keyword evidence="7 13" id="KW-0812">Transmembrane</keyword>
<keyword evidence="3" id="KW-0813">Transport</keyword>
<dbReference type="Proteomes" id="UP000516305">
    <property type="component" value="Chromosome"/>
</dbReference>
<reference evidence="14 15" key="1">
    <citation type="submission" date="2020-08" db="EMBL/GenBank/DDBJ databases">
        <title>Croceimicrobium hydrocarbonivorans gen. nov., sp. nov., a novel marine bacterium isolated from a bacterial consortium that degrades polyethylene terephthalate.</title>
        <authorList>
            <person name="Liu R."/>
        </authorList>
    </citation>
    <scope>NUCLEOTIDE SEQUENCE [LARGE SCALE GENOMIC DNA]</scope>
    <source>
        <strain evidence="14 15">A20-9</strain>
    </source>
</reference>
<evidence type="ECO:0000256" key="10">
    <source>
        <dbReference type="ARBA" id="ARBA00023065"/>
    </source>
</evidence>
<feature type="transmembrane region" description="Helical" evidence="13">
    <location>
        <begin position="238"/>
        <end position="261"/>
    </location>
</feature>
<feature type="transmembrane region" description="Helical" evidence="13">
    <location>
        <begin position="457"/>
        <end position="482"/>
    </location>
</feature>
<evidence type="ECO:0000256" key="3">
    <source>
        <dbReference type="ARBA" id="ARBA00022448"/>
    </source>
</evidence>
<evidence type="ECO:0000313" key="14">
    <source>
        <dbReference type="EMBL" id="QNR24182.1"/>
    </source>
</evidence>
<evidence type="ECO:0000256" key="2">
    <source>
        <dbReference type="ARBA" id="ARBA00009137"/>
    </source>
</evidence>
<evidence type="ECO:0000256" key="7">
    <source>
        <dbReference type="ARBA" id="ARBA00022692"/>
    </source>
</evidence>
<keyword evidence="11 13" id="KW-0472">Membrane</keyword>
<feature type="transmembrane region" description="Helical" evidence="13">
    <location>
        <begin position="396"/>
        <end position="419"/>
    </location>
</feature>
<evidence type="ECO:0000256" key="4">
    <source>
        <dbReference type="ARBA" id="ARBA00022475"/>
    </source>
</evidence>
<keyword evidence="15" id="KW-1185">Reference proteome</keyword>
<keyword evidence="10" id="KW-0406">Ion transport</keyword>
<dbReference type="Pfam" id="PF02386">
    <property type="entry name" value="TrkH"/>
    <property type="match status" value="1"/>
</dbReference>
<keyword evidence="8 12" id="KW-0630">Potassium</keyword>
<evidence type="ECO:0000256" key="8">
    <source>
        <dbReference type="ARBA" id="ARBA00022958"/>
    </source>
</evidence>
<dbReference type="GO" id="GO:0005886">
    <property type="term" value="C:plasma membrane"/>
    <property type="evidence" value="ECO:0007669"/>
    <property type="project" value="UniProtKB-SubCell"/>
</dbReference>
<keyword evidence="6" id="KW-0633">Potassium transport</keyword>
<dbReference type="PANTHER" id="PTHR32024">
    <property type="entry name" value="TRK SYSTEM POTASSIUM UPTAKE PROTEIN TRKG-RELATED"/>
    <property type="match status" value="1"/>
</dbReference>
<comment type="subcellular location">
    <subcellularLocation>
        <location evidence="1">Cell inner membrane</location>
        <topology evidence="1">Multi-pass membrane protein</topology>
    </subcellularLocation>
</comment>
<evidence type="ECO:0000256" key="9">
    <source>
        <dbReference type="ARBA" id="ARBA00022989"/>
    </source>
</evidence>
<keyword evidence="9 13" id="KW-1133">Transmembrane helix</keyword>
<feature type="transmembrane region" description="Helical" evidence="13">
    <location>
        <begin position="282"/>
        <end position="300"/>
    </location>
</feature>
<name>A0A7H0VEN4_9FLAO</name>
<dbReference type="KEGG" id="chyd:H4K34_17705"/>
<comment type="similarity">
    <text evidence="2">Belongs to the TrkH potassium transport family.</text>
</comment>
<feature type="transmembrane region" description="Helical" evidence="13">
    <location>
        <begin position="72"/>
        <end position="93"/>
    </location>
</feature>
<dbReference type="PIRSF" id="PIRSF006247">
    <property type="entry name" value="TrkH"/>
    <property type="match status" value="1"/>
</dbReference>
<sequence length="485" mass="53091">MHLFNPRMTFALIGTLLAIVAAMMLLAVGVAVYYGEDWQSLLLSSGITLAVGALLYLPNLKNSNRDVRKRDGFLIVTLGWVAMSMLGSLPFALTGAIDNIVDAIFETVSGFTTTGATILTDIEGQAKSILFWRSMTHWIGGMGIIVLTVAILPLLGVGGMQLFIAESPGITPDKLHPRITGTAKRLWFIYFALTAAEAIALWVAGMGWFDAINHAMATMATGGFSTKNASIAAFNSPAIHYIITIFMFLAGVNFTLLYFGFSGRIKQLRQNEEFRVYAWNTLIFSGVVALVLIIFQSYSIEEGIRGGFFTVISIMTSTGFVTENYLLWPNFLIFLVFVLFFSGGSTGSTAGGIKVMRHIIMIKNSFLELKRQIHPNAIIPVRFNDRAVPQNITNTVAAFVLIWLTVFFAGSFVMSMFGLDFMSAVGSVTATLGNIGPGLGSVGPVDNFAHIPAGGKLFLSFLMLLGRLEMFTVLILFMPYFWQRR</sequence>
<keyword evidence="5" id="KW-0997">Cell inner membrane</keyword>
<dbReference type="GO" id="GO:0046872">
    <property type="term" value="F:metal ion binding"/>
    <property type="evidence" value="ECO:0007669"/>
    <property type="project" value="UniProtKB-KW"/>
</dbReference>
<dbReference type="RefSeq" id="WP_210758718.1">
    <property type="nucleotide sequence ID" value="NZ_CP060139.1"/>
</dbReference>
<feature type="transmembrane region" description="Helical" evidence="13">
    <location>
        <begin position="186"/>
        <end position="209"/>
    </location>
</feature>
<organism evidence="14 15">
    <name type="scientific">Croceimicrobium hydrocarbonivorans</name>
    <dbReference type="NCBI Taxonomy" id="2761580"/>
    <lineage>
        <taxon>Bacteria</taxon>
        <taxon>Pseudomonadati</taxon>
        <taxon>Bacteroidota</taxon>
        <taxon>Flavobacteriia</taxon>
        <taxon>Flavobacteriales</taxon>
        <taxon>Owenweeksiaceae</taxon>
        <taxon>Croceimicrobium</taxon>
    </lineage>
</organism>
<feature type="binding site" evidence="12">
    <location>
        <position position="114"/>
    </location>
    <ligand>
        <name>K(+)</name>
        <dbReference type="ChEBI" id="CHEBI:29103"/>
    </ligand>
</feature>
<proteinExistence type="inferred from homology"/>
<dbReference type="PANTHER" id="PTHR32024:SF2">
    <property type="entry name" value="TRK SYSTEM POTASSIUM UPTAKE PROTEIN TRKG-RELATED"/>
    <property type="match status" value="1"/>
</dbReference>
<feature type="transmembrane region" description="Helical" evidence="13">
    <location>
        <begin position="331"/>
        <end position="353"/>
    </location>
</feature>
<evidence type="ECO:0000256" key="12">
    <source>
        <dbReference type="PIRSR" id="PIRSR006247-1"/>
    </source>
</evidence>
<evidence type="ECO:0000256" key="11">
    <source>
        <dbReference type="ARBA" id="ARBA00023136"/>
    </source>
</evidence>
<evidence type="ECO:0000256" key="6">
    <source>
        <dbReference type="ARBA" id="ARBA00022538"/>
    </source>
</evidence>
<evidence type="ECO:0000313" key="15">
    <source>
        <dbReference type="Proteomes" id="UP000516305"/>
    </source>
</evidence>
<evidence type="ECO:0000256" key="5">
    <source>
        <dbReference type="ARBA" id="ARBA00022519"/>
    </source>
</evidence>
<accession>A0A7H0VEN4</accession>
<feature type="binding site" evidence="12">
    <location>
        <position position="434"/>
    </location>
    <ligand>
        <name>K(+)</name>
        <dbReference type="ChEBI" id="CHEBI:29103"/>
    </ligand>
</feature>
<feature type="transmembrane region" description="Helical" evidence="13">
    <location>
        <begin position="41"/>
        <end position="60"/>
    </location>
</feature>
<gene>
    <name evidence="14" type="ORF">H4K34_17705</name>
</gene>
<dbReference type="EMBL" id="CP060139">
    <property type="protein sequence ID" value="QNR24182.1"/>
    <property type="molecule type" value="Genomic_DNA"/>
</dbReference>
<evidence type="ECO:0000256" key="1">
    <source>
        <dbReference type="ARBA" id="ARBA00004429"/>
    </source>
</evidence>
<feature type="transmembrane region" description="Helical" evidence="13">
    <location>
        <begin position="12"/>
        <end position="35"/>
    </location>
</feature>
<keyword evidence="4" id="KW-1003">Cell membrane</keyword>
<feature type="binding site" evidence="12">
    <location>
        <position position="113"/>
    </location>
    <ligand>
        <name>K(+)</name>
        <dbReference type="ChEBI" id="CHEBI:29103"/>
    </ligand>
</feature>
<protein>
    <submittedName>
        <fullName evidence="14">TrkH family potassium uptake protein</fullName>
    </submittedName>
</protein>
<dbReference type="AlphaFoldDB" id="A0A7H0VEN4"/>
<feature type="binding site" evidence="12">
    <location>
        <position position="222"/>
    </location>
    <ligand>
        <name>K(+)</name>
        <dbReference type="ChEBI" id="CHEBI:29103"/>
    </ligand>
</feature>
<keyword evidence="12" id="KW-0479">Metal-binding</keyword>
<feature type="binding site" evidence="12">
    <location>
        <position position="318"/>
    </location>
    <ligand>
        <name>K(+)</name>
        <dbReference type="ChEBI" id="CHEBI:29103"/>
    </ligand>
</feature>
<dbReference type="InterPro" id="IPR004772">
    <property type="entry name" value="TrkH"/>
</dbReference>
<dbReference type="GO" id="GO:0015379">
    <property type="term" value="F:potassium:chloride symporter activity"/>
    <property type="evidence" value="ECO:0007669"/>
    <property type="project" value="InterPro"/>
</dbReference>
<feature type="transmembrane region" description="Helical" evidence="13">
    <location>
        <begin position="138"/>
        <end position="165"/>
    </location>
</feature>
<evidence type="ECO:0000256" key="13">
    <source>
        <dbReference type="SAM" id="Phobius"/>
    </source>
</evidence>